<evidence type="ECO:0000313" key="2">
    <source>
        <dbReference type="EMBL" id="MFD1549062.1"/>
    </source>
</evidence>
<proteinExistence type="predicted"/>
<feature type="region of interest" description="Disordered" evidence="1">
    <location>
        <begin position="1"/>
        <end position="33"/>
    </location>
</feature>
<protein>
    <submittedName>
        <fullName evidence="2">Uncharacterized protein</fullName>
    </submittedName>
</protein>
<reference evidence="3" key="1">
    <citation type="journal article" date="2019" name="Int. J. Syst. Evol. Microbiol.">
        <title>The Global Catalogue of Microorganisms (GCM) 10K type strain sequencing project: providing services to taxonomists for standard genome sequencing and annotation.</title>
        <authorList>
            <consortium name="The Broad Institute Genomics Platform"/>
            <consortium name="The Broad Institute Genome Sequencing Center for Infectious Disease"/>
            <person name="Wu L."/>
            <person name="Ma J."/>
        </authorList>
    </citation>
    <scope>NUCLEOTIDE SEQUENCE [LARGE SCALE GENOMIC DNA]</scope>
    <source>
        <strain evidence="3">CCM 8906</strain>
    </source>
</reference>
<evidence type="ECO:0000313" key="3">
    <source>
        <dbReference type="Proteomes" id="UP001597195"/>
    </source>
</evidence>
<evidence type="ECO:0000256" key="1">
    <source>
        <dbReference type="SAM" id="MobiDB-lite"/>
    </source>
</evidence>
<sequence length="69" mass="7222">MTDQIDGPLALPGGANRPERGGRTSRAKGRSLNLSVNRCETRFTNTNVLSGKPAKNIPTAEAIGTTLTA</sequence>
<gene>
    <name evidence="2" type="ORF">ACFQ5T_05095</name>
</gene>
<organism evidence="2 3">
    <name type="scientific">Levilactobacillus fuyuanensis</name>
    <dbReference type="NCBI Taxonomy" id="2486022"/>
    <lineage>
        <taxon>Bacteria</taxon>
        <taxon>Bacillati</taxon>
        <taxon>Bacillota</taxon>
        <taxon>Bacilli</taxon>
        <taxon>Lactobacillales</taxon>
        <taxon>Lactobacillaceae</taxon>
        <taxon>Levilactobacillus</taxon>
    </lineage>
</organism>
<accession>A0ABW4H2Q8</accession>
<dbReference type="EMBL" id="JBHTOM010000005">
    <property type="protein sequence ID" value="MFD1549062.1"/>
    <property type="molecule type" value="Genomic_DNA"/>
</dbReference>
<dbReference type="RefSeq" id="WP_125700669.1">
    <property type="nucleotide sequence ID" value="NZ_JBHTOM010000005.1"/>
</dbReference>
<name>A0ABW4H2Q8_9LACO</name>
<comment type="caution">
    <text evidence="2">The sequence shown here is derived from an EMBL/GenBank/DDBJ whole genome shotgun (WGS) entry which is preliminary data.</text>
</comment>
<keyword evidence="3" id="KW-1185">Reference proteome</keyword>
<dbReference type="Proteomes" id="UP001597195">
    <property type="component" value="Unassembled WGS sequence"/>
</dbReference>